<protein>
    <submittedName>
        <fullName evidence="1">Cof subfamily protein (Haloacid dehalogenase superfamily)</fullName>
    </submittedName>
</protein>
<reference evidence="1 2" key="1">
    <citation type="submission" date="2020-07" db="EMBL/GenBank/DDBJ databases">
        <title>Sequencing the genomes of 1000 actinobacteria strains.</title>
        <authorList>
            <person name="Klenk H.-P."/>
        </authorList>
    </citation>
    <scope>NUCLEOTIDE SEQUENCE [LARGE SCALE GENOMIC DNA]</scope>
    <source>
        <strain evidence="1 2">DSM 26341</strain>
    </source>
</reference>
<dbReference type="Proteomes" id="UP000539111">
    <property type="component" value="Unassembled WGS sequence"/>
</dbReference>
<dbReference type="Pfam" id="PF08282">
    <property type="entry name" value="Hydrolase_3"/>
    <property type="match status" value="1"/>
</dbReference>
<dbReference type="PANTHER" id="PTHR10000">
    <property type="entry name" value="PHOSPHOSERINE PHOSPHATASE"/>
    <property type="match status" value="1"/>
</dbReference>
<dbReference type="EMBL" id="JACBZP010000001">
    <property type="protein sequence ID" value="NYI67419.1"/>
    <property type="molecule type" value="Genomic_DNA"/>
</dbReference>
<dbReference type="NCBIfam" id="TIGR01484">
    <property type="entry name" value="HAD-SF-IIB"/>
    <property type="match status" value="1"/>
</dbReference>
<dbReference type="Gene3D" id="3.30.1240.10">
    <property type="match status" value="1"/>
</dbReference>
<dbReference type="InterPro" id="IPR036412">
    <property type="entry name" value="HAD-like_sf"/>
</dbReference>
<dbReference type="SUPFAM" id="SSF56784">
    <property type="entry name" value="HAD-like"/>
    <property type="match status" value="1"/>
</dbReference>
<dbReference type="GO" id="GO:0000287">
    <property type="term" value="F:magnesium ion binding"/>
    <property type="evidence" value="ECO:0007669"/>
    <property type="project" value="TreeGrafter"/>
</dbReference>
<dbReference type="RefSeq" id="WP_179427368.1">
    <property type="nucleotide sequence ID" value="NZ_JACBZP010000001.1"/>
</dbReference>
<comment type="caution">
    <text evidence="1">The sequence shown here is derived from an EMBL/GenBank/DDBJ whole genome shotgun (WGS) entry which is preliminary data.</text>
</comment>
<dbReference type="InterPro" id="IPR023214">
    <property type="entry name" value="HAD_sf"/>
</dbReference>
<dbReference type="Gene3D" id="3.40.50.1000">
    <property type="entry name" value="HAD superfamily/HAD-like"/>
    <property type="match status" value="1"/>
</dbReference>
<proteinExistence type="predicted"/>
<accession>A0A7Z0D219</accession>
<dbReference type="InterPro" id="IPR006379">
    <property type="entry name" value="HAD-SF_hydro_IIB"/>
</dbReference>
<dbReference type="GO" id="GO:0005829">
    <property type="term" value="C:cytosol"/>
    <property type="evidence" value="ECO:0007669"/>
    <property type="project" value="TreeGrafter"/>
</dbReference>
<dbReference type="GO" id="GO:0016791">
    <property type="term" value="F:phosphatase activity"/>
    <property type="evidence" value="ECO:0007669"/>
    <property type="project" value="TreeGrafter"/>
</dbReference>
<sequence length="275" mass="29266">MSLAVDESGIPAADAYLIALDVDGTLVGYDGALSEAVRDAVQGVAGAGHHVVISTGRSVAGTLPVLDSLSLTSGYAVCANGSMILRLDPEYDSGWEAVQVTTFDPRAALLRLREIAPMSRFMIEDGDLHRWVTQAFPNNELSGAIDTMPFEEMLDKRVTRIVMRDPTKTAAEFDDVVEASGLHGVSYSVGWTAWLDIAPEGVSKASALETVRDWLQIDAGHTFAAGDGTNDLEMIRWAGRSVAMGQAPDVLKEAAAEITGTIDQDGLVDVLGPYL</sequence>
<keyword evidence="2" id="KW-1185">Reference proteome</keyword>
<evidence type="ECO:0000313" key="1">
    <source>
        <dbReference type="EMBL" id="NYI67419.1"/>
    </source>
</evidence>
<dbReference type="AlphaFoldDB" id="A0A7Z0D219"/>
<evidence type="ECO:0000313" key="2">
    <source>
        <dbReference type="Proteomes" id="UP000539111"/>
    </source>
</evidence>
<dbReference type="PANTHER" id="PTHR10000:SF8">
    <property type="entry name" value="HAD SUPERFAMILY HYDROLASE-LIKE, TYPE 3"/>
    <property type="match status" value="1"/>
</dbReference>
<gene>
    <name evidence="1" type="ORF">BJY26_001725</name>
</gene>
<name>A0A7Z0D219_9MICO</name>
<organism evidence="1 2">
    <name type="scientific">Spelaeicoccus albus</name>
    <dbReference type="NCBI Taxonomy" id="1280376"/>
    <lineage>
        <taxon>Bacteria</taxon>
        <taxon>Bacillati</taxon>
        <taxon>Actinomycetota</taxon>
        <taxon>Actinomycetes</taxon>
        <taxon>Micrococcales</taxon>
        <taxon>Brevibacteriaceae</taxon>
        <taxon>Spelaeicoccus</taxon>
    </lineage>
</organism>